<dbReference type="PANTHER" id="PTHR31841">
    <property type="entry name" value="PROTEIN FAM72A-RELATED"/>
    <property type="match status" value="1"/>
</dbReference>
<dbReference type="InterPro" id="IPR002931">
    <property type="entry name" value="Transglutaminase-like"/>
</dbReference>
<dbReference type="Gene3D" id="3.10.620.30">
    <property type="match status" value="1"/>
</dbReference>
<feature type="compositionally biased region" description="Polar residues" evidence="3">
    <location>
        <begin position="510"/>
        <end position="524"/>
    </location>
</feature>
<dbReference type="SUPFAM" id="SSF54001">
    <property type="entry name" value="Cysteine proteinases"/>
    <property type="match status" value="1"/>
</dbReference>
<organism evidence="5 6">
    <name type="scientific">Symbiodinium necroappetens</name>
    <dbReference type="NCBI Taxonomy" id="1628268"/>
    <lineage>
        <taxon>Eukaryota</taxon>
        <taxon>Sar</taxon>
        <taxon>Alveolata</taxon>
        <taxon>Dinophyceae</taxon>
        <taxon>Suessiales</taxon>
        <taxon>Symbiodiniaceae</taxon>
        <taxon>Symbiodinium</taxon>
    </lineage>
</organism>
<evidence type="ECO:0000256" key="1">
    <source>
        <dbReference type="ARBA" id="ARBA00006888"/>
    </source>
</evidence>
<dbReference type="GO" id="GO:0005509">
    <property type="term" value="F:calcium ion binding"/>
    <property type="evidence" value="ECO:0007669"/>
    <property type="project" value="InterPro"/>
</dbReference>
<comment type="caution">
    <text evidence="5">The sequence shown here is derived from an EMBL/GenBank/DDBJ whole genome shotgun (WGS) entry which is preliminary data.</text>
</comment>
<evidence type="ECO:0000256" key="3">
    <source>
        <dbReference type="SAM" id="MobiDB-lite"/>
    </source>
</evidence>
<feature type="region of interest" description="Disordered" evidence="3">
    <location>
        <begin position="1161"/>
        <end position="1194"/>
    </location>
</feature>
<feature type="compositionally biased region" description="Low complexity" evidence="3">
    <location>
        <begin position="537"/>
        <end position="555"/>
    </location>
</feature>
<protein>
    <submittedName>
        <fullName evidence="5">FAM72A protein</fullName>
    </submittedName>
</protein>
<dbReference type="Pfam" id="PF14976">
    <property type="entry name" value="YPEH2ZP"/>
    <property type="match status" value="1"/>
</dbReference>
<feature type="domain" description="EF-hand" evidence="4">
    <location>
        <begin position="586"/>
        <end position="621"/>
    </location>
</feature>
<dbReference type="InterPro" id="IPR002048">
    <property type="entry name" value="EF_hand_dom"/>
</dbReference>
<feature type="compositionally biased region" description="Basic and acidic residues" evidence="3">
    <location>
        <begin position="526"/>
        <end position="536"/>
    </location>
</feature>
<feature type="region of interest" description="Disordered" evidence="3">
    <location>
        <begin position="43"/>
        <end position="64"/>
    </location>
</feature>
<name>A0A812V4U3_9DINO</name>
<feature type="coiled-coil region" evidence="2">
    <location>
        <begin position="358"/>
        <end position="385"/>
    </location>
</feature>
<keyword evidence="6" id="KW-1185">Reference proteome</keyword>
<dbReference type="PROSITE" id="PS50222">
    <property type="entry name" value="EF_HAND_2"/>
    <property type="match status" value="1"/>
</dbReference>
<dbReference type="EMBL" id="CAJNJA010028897">
    <property type="protein sequence ID" value="CAE7614468.1"/>
    <property type="molecule type" value="Genomic_DNA"/>
</dbReference>
<dbReference type="InterPro" id="IPR026768">
    <property type="entry name" value="YPEH2ZP"/>
</dbReference>
<sequence>MSAYAVGSNIPPVVALVSACQAMQAQAKDRRASRAWRLTPAVISPPDANQHRQERAFRSQSWEEPETSHPSAVFNIFCSSCHYLLSEHGEMMQMMASPSSFAFSTSQPPHGVILTGSSCKSQESCDCKVQDFQCRCGVRLGYYLESPCAECRDSKTLQKWFLCPRSVEVEPHEPEDLPPKETGNLAALLEKPKATSLCIEEDFNGHRHVSEFPEHVEGAVGEPVPSHSAMKSQPMSETFTLGRPRAGHDLQGRIQEAFRACQPLETATPACRTKSRESVSCQTDFAKGDNLQPDAMISLKEARCEALEAQLRVSQAAESAALAEARAARAAEIQEIEDWDIDSLQALPGSRLEFAQRLAEKRMELERWQQALQHKSQRLEEVERTLCTGARQKPSQGFASSMASSMPQPTAKDVLAATAREVFGTAEFMAGTGFVAAKAAAKAGLLASRLVIALAKPVFGGLKAAGRTTANCVTGYIQSALEKAALDAQQREIAQAAAIRVGLVTDDAETQPTASQPKQITRRSSVPRDAEKERELATQTAASASATSASKSAASRRITGQAGILSLAQHEESPIGHCTASPADKDVRDALAGLFVAFDEDGDGLLRSSEFATARKLVASTFKASESQLVGPGAADLVGRDAFVATMLASTPSHLSASEVVQQINKMISGSRGNFEKSVSDLRHVIVRNVSGLPESPPKPLWRTATGRGAFTLPPGVASGPLIARIAFKVMQYMAMRTEDATCMDGGLICQVASHRQTFKKLLDRAGEIAGARALPSAEGKSVDLYLMKSSAGEVFRVCLRNLQLSSGPDPVLEGIGGFDVGPIEPATIPKELWAEMCQPDGLCRSEAPDPKDCCPELKRNEGDFDWQNAPLMLKVMSASRHFFRVRFSLVGNELSSRYIVLIPKLRTVKEGHARYASHRVSVRGLTDSATTDFQSFVLLNLPGDQLSHLAVEHDFVNQQVRVQQEDTVARARDGLDAVIPVPVLTPEERASSLACDGRELRSLLSSQGLGRLGGERDIAYAVRLGRHLRHGYKYDVALAETDLNSLPTSIWKAKRGDCSSFNVGFVFALRAHQIPARISLGFKYGQAVFDACGSVVAPHVQCEFFADGIGWIPCDATAGVHRLGHEATGMLSFLEFRSASLTVQDLQDLRKVFGPTVGPVELHENSQQDPSSSSKDVLKASEISDPSVTASQSRQVAAAHELGKFRDLRTADPLTDCARAGAKMFEGGPFRGQPLKLGQLNENMLVPAEIDAVMDHLKARPRSEDWSKMWPYGVISCSYEFEQKPA</sequence>
<dbReference type="Proteomes" id="UP000601435">
    <property type="component" value="Unassembled WGS sequence"/>
</dbReference>
<dbReference type="OrthoDB" id="416908at2759"/>
<evidence type="ECO:0000313" key="5">
    <source>
        <dbReference type="EMBL" id="CAE7614468.1"/>
    </source>
</evidence>
<comment type="similarity">
    <text evidence="1">Belongs to the FAM72 family.</text>
</comment>
<evidence type="ECO:0000313" key="6">
    <source>
        <dbReference type="Proteomes" id="UP000601435"/>
    </source>
</evidence>
<reference evidence="5" key="1">
    <citation type="submission" date="2021-02" db="EMBL/GenBank/DDBJ databases">
        <authorList>
            <person name="Dougan E. K."/>
            <person name="Rhodes N."/>
            <person name="Thang M."/>
            <person name="Chan C."/>
        </authorList>
    </citation>
    <scope>NUCLEOTIDE SEQUENCE</scope>
</reference>
<feature type="region of interest" description="Disordered" evidence="3">
    <location>
        <begin position="508"/>
        <end position="555"/>
    </location>
</feature>
<dbReference type="Pfam" id="PF01841">
    <property type="entry name" value="Transglut_core"/>
    <property type="match status" value="1"/>
</dbReference>
<feature type="compositionally biased region" description="Polar residues" evidence="3">
    <location>
        <begin position="1185"/>
        <end position="1194"/>
    </location>
</feature>
<dbReference type="SMART" id="SM00460">
    <property type="entry name" value="TGc"/>
    <property type="match status" value="1"/>
</dbReference>
<evidence type="ECO:0000259" key="4">
    <source>
        <dbReference type="PROSITE" id="PS50222"/>
    </source>
</evidence>
<dbReference type="GO" id="GO:0005829">
    <property type="term" value="C:cytosol"/>
    <property type="evidence" value="ECO:0007669"/>
    <property type="project" value="TreeGrafter"/>
</dbReference>
<proteinExistence type="inferred from homology"/>
<evidence type="ECO:0000256" key="2">
    <source>
        <dbReference type="SAM" id="Coils"/>
    </source>
</evidence>
<dbReference type="InterPro" id="IPR038765">
    <property type="entry name" value="Papain-like_cys_pep_sf"/>
</dbReference>
<accession>A0A812V4U3</accession>
<gene>
    <name evidence="5" type="primary">FAM72A</name>
    <name evidence="5" type="ORF">SNEC2469_LOCUS17450</name>
</gene>
<dbReference type="PANTHER" id="PTHR31841:SF1">
    <property type="entry name" value="PROTEIN FAM72A-RELATED"/>
    <property type="match status" value="1"/>
</dbReference>
<keyword evidence="2" id="KW-0175">Coiled coil</keyword>